<feature type="compositionally biased region" description="Basic and acidic residues" evidence="6">
    <location>
        <begin position="30"/>
        <end position="41"/>
    </location>
</feature>
<feature type="compositionally biased region" description="Low complexity" evidence="6">
    <location>
        <begin position="179"/>
        <end position="189"/>
    </location>
</feature>
<evidence type="ECO:0000256" key="4">
    <source>
        <dbReference type="ARBA" id="ARBA00023054"/>
    </source>
</evidence>
<keyword evidence="8" id="KW-0418">Kinase</keyword>
<gene>
    <name evidence="8" type="primary">GKAP1</name>
</gene>
<feature type="coiled-coil region" evidence="5">
    <location>
        <begin position="344"/>
        <end position="392"/>
    </location>
</feature>
<reference evidence="8" key="1">
    <citation type="submission" date="2025-08" db="UniProtKB">
        <authorList>
            <consortium name="RefSeq"/>
        </authorList>
    </citation>
    <scope>IDENTIFICATION</scope>
    <source>
        <tissue evidence="8">Sperm</tissue>
    </source>
</reference>
<dbReference type="GO" id="GO:0007165">
    <property type="term" value="P:signal transduction"/>
    <property type="evidence" value="ECO:0007669"/>
    <property type="project" value="InterPro"/>
</dbReference>
<dbReference type="KEGG" id="pmrn:116953454"/>
<feature type="region of interest" description="Disordered" evidence="6">
    <location>
        <begin position="219"/>
        <end position="262"/>
    </location>
</feature>
<feature type="region of interest" description="Disordered" evidence="6">
    <location>
        <begin position="18"/>
        <end position="150"/>
    </location>
</feature>
<sequence length="404" mass="43076">MSSIIPASKLRFAVLGVEGDSSSGSEADEDVVHHGTRKDGGGRGGGGGGGGGGGAGRGGVGRGDGGAGGAAGEKKRARKKKKKEKMIEQTNELRNLAFKKLPVRPAVRVEGDASSPHAQLDSQKPNGEQRSNGERSLVADGVPDEGTCGQLDTLETFDADLQRALRLSKMEYEFQKTQGVVDPDGVPRVPNRKERRKLLQEARDRDVAPRMVEVLLPPEPTPAHAAQTDGAADAPSGGGSSTNSSRATDRSRGGSRGSSGSAAAAVLSCRGAAEEPPAERAARLPSPVLETVRIEQLKDGLAKKDKEIADLKVVTAEWEVKFKEVKKRNAQLLYMLQQGEMKEKSDVLLQVEELTNIKNELTQQVSDLHTALEQERSKVKTLQAELVKHQQGGKKIRKASESEH</sequence>
<dbReference type="RefSeq" id="XP_032829559.1">
    <property type="nucleotide sequence ID" value="XM_032973668.1"/>
</dbReference>
<comment type="similarity">
    <text evidence="2">Belongs to the GKAP1 family.</text>
</comment>
<keyword evidence="7" id="KW-1185">Reference proteome</keyword>
<dbReference type="GO" id="GO:0005794">
    <property type="term" value="C:Golgi apparatus"/>
    <property type="evidence" value="ECO:0007669"/>
    <property type="project" value="UniProtKB-SubCell"/>
</dbReference>
<organism evidence="7 8">
    <name type="scientific">Petromyzon marinus</name>
    <name type="common">Sea lamprey</name>
    <dbReference type="NCBI Taxonomy" id="7757"/>
    <lineage>
        <taxon>Eukaryota</taxon>
        <taxon>Metazoa</taxon>
        <taxon>Chordata</taxon>
        <taxon>Craniata</taxon>
        <taxon>Vertebrata</taxon>
        <taxon>Cyclostomata</taxon>
        <taxon>Hyperoartia</taxon>
        <taxon>Petromyzontiformes</taxon>
        <taxon>Petromyzontidae</taxon>
        <taxon>Petromyzon</taxon>
    </lineage>
</organism>
<evidence type="ECO:0000256" key="2">
    <source>
        <dbReference type="ARBA" id="ARBA00006662"/>
    </source>
</evidence>
<keyword evidence="4 5" id="KW-0175">Coiled coil</keyword>
<dbReference type="PANTHER" id="PTHR14899:SF0">
    <property type="entry name" value="G KINASE-ANCHORING PROTEIN 1"/>
    <property type="match status" value="1"/>
</dbReference>
<dbReference type="GO" id="GO:0016301">
    <property type="term" value="F:kinase activity"/>
    <property type="evidence" value="ECO:0007669"/>
    <property type="project" value="UniProtKB-KW"/>
</dbReference>
<name>A0AAJ7U5J4_PETMA</name>
<keyword evidence="3" id="KW-0333">Golgi apparatus</keyword>
<feature type="region of interest" description="Disordered" evidence="6">
    <location>
        <begin position="176"/>
        <end position="205"/>
    </location>
</feature>
<evidence type="ECO:0000313" key="8">
    <source>
        <dbReference type="RefSeq" id="XP_032829559.1"/>
    </source>
</evidence>
<dbReference type="PANTHER" id="PTHR14899">
    <property type="entry name" value="G KINASE ANCHORING PROTEIN 1"/>
    <property type="match status" value="1"/>
</dbReference>
<comment type="subcellular location">
    <subcellularLocation>
        <location evidence="1">Golgi apparatus</location>
    </subcellularLocation>
</comment>
<dbReference type="InterPro" id="IPR026109">
    <property type="entry name" value="GKAP1"/>
</dbReference>
<dbReference type="Proteomes" id="UP001318040">
    <property type="component" value="Chromosome 52"/>
</dbReference>
<keyword evidence="8" id="KW-0808">Transferase</keyword>
<dbReference type="AlphaFoldDB" id="A0AAJ7U5J4"/>
<evidence type="ECO:0000256" key="5">
    <source>
        <dbReference type="SAM" id="Coils"/>
    </source>
</evidence>
<evidence type="ECO:0000256" key="1">
    <source>
        <dbReference type="ARBA" id="ARBA00004555"/>
    </source>
</evidence>
<accession>A0AAJ7U5J4</accession>
<feature type="compositionally biased region" description="Gly residues" evidence="6">
    <location>
        <begin position="42"/>
        <end position="71"/>
    </location>
</feature>
<feature type="compositionally biased region" description="Low complexity" evidence="6">
    <location>
        <begin position="222"/>
        <end position="235"/>
    </location>
</feature>
<dbReference type="CTD" id="80318"/>
<protein>
    <submittedName>
        <fullName evidence="8">G kinase-anchoring protein 1 isoform X1</fullName>
    </submittedName>
</protein>
<feature type="compositionally biased region" description="Polar residues" evidence="6">
    <location>
        <begin position="116"/>
        <end position="130"/>
    </location>
</feature>
<evidence type="ECO:0000256" key="3">
    <source>
        <dbReference type="ARBA" id="ARBA00023034"/>
    </source>
</evidence>
<evidence type="ECO:0000256" key="6">
    <source>
        <dbReference type="SAM" id="MobiDB-lite"/>
    </source>
</evidence>
<evidence type="ECO:0000313" key="7">
    <source>
        <dbReference type="Proteomes" id="UP001318040"/>
    </source>
</evidence>
<dbReference type="GeneID" id="116953454"/>
<feature type="compositionally biased region" description="Basic residues" evidence="6">
    <location>
        <begin position="75"/>
        <end position="84"/>
    </location>
</feature>
<proteinExistence type="inferred from homology"/>